<keyword evidence="3" id="KW-0032">Aminotransferase</keyword>
<keyword evidence="1" id="KW-0663">Pyridoxal phosphate</keyword>
<accession>A0ABT5TB61</accession>
<dbReference type="RefSeq" id="WP_274353030.1">
    <property type="nucleotide sequence ID" value="NZ_JAQZSM010000014.1"/>
</dbReference>
<dbReference type="GO" id="GO:0008483">
    <property type="term" value="F:transaminase activity"/>
    <property type="evidence" value="ECO:0007669"/>
    <property type="project" value="UniProtKB-KW"/>
</dbReference>
<keyword evidence="4" id="KW-1185">Reference proteome</keyword>
<evidence type="ECO:0000313" key="3">
    <source>
        <dbReference type="EMBL" id="MDD7972353.1"/>
    </source>
</evidence>
<sequence>MPSDWITRIREGLIGEGQAICGPFGPRPLVYTDYTASGRALDFIEDAIALSVLPLYGNTHTETSATGMHTTHLRELARKAVREGLGATDDHAVIFTGSGATGAIDRFARILGLHRGQNPRPVVFVGPFEHHSNDLIWRESEVDLVRIPTDPHGRPDVSVLRTELARRRDTGLKLGAFSMASNVTGVCSDLRSLARAMHDHGGIIACDFAAAGPYVPIDMAESTPGAGDGLDAVFLSPHKFPGGPGTSGVLALRRDLCTGPVPALPGGGTVSYVTEHAHAYVTDPERREEAGTPGIVENIRTGMVLRLKHLVGANEMEHRETTAVCRALDAWTTTPGIEVLGPQGTDRLGIFSLNIRVGQRHLHHNLVVAMLNDIFGIQARGGCSCAGPYGHDLLKIGPEQAARHQALVSRGLSLYRPGWARLGLTWFHDEATIAYVIDALRFIARHGTDLMRLYDVDRSNGVWRARGAAQADMPVDLAELFDARPQPVLPPDFGACMDKARELVKTAQTTQPVPAPDTCAEEDALRWFWWPAEADEAAKASVAMYEGTI</sequence>
<dbReference type="InterPro" id="IPR000192">
    <property type="entry name" value="Aminotrans_V_dom"/>
</dbReference>
<protein>
    <submittedName>
        <fullName evidence="3">Aminotransferase class V-fold PLP-dependent enzyme</fullName>
    </submittedName>
</protein>
<dbReference type="EMBL" id="JAQZSM010000014">
    <property type="protein sequence ID" value="MDD7972353.1"/>
    <property type="molecule type" value="Genomic_DNA"/>
</dbReference>
<evidence type="ECO:0000313" key="4">
    <source>
        <dbReference type="Proteomes" id="UP001431784"/>
    </source>
</evidence>
<gene>
    <name evidence="3" type="ORF">PUT78_14730</name>
</gene>
<dbReference type="Gene3D" id="3.90.1150.10">
    <property type="entry name" value="Aspartate Aminotransferase, domain 1"/>
    <property type="match status" value="1"/>
</dbReference>
<keyword evidence="3" id="KW-0808">Transferase</keyword>
<dbReference type="SUPFAM" id="SSF53383">
    <property type="entry name" value="PLP-dependent transferases"/>
    <property type="match status" value="1"/>
</dbReference>
<dbReference type="Gene3D" id="3.40.640.10">
    <property type="entry name" value="Type I PLP-dependent aspartate aminotransferase-like (Major domain)"/>
    <property type="match status" value="1"/>
</dbReference>
<name>A0ABT5TB61_9RHOB</name>
<dbReference type="InterPro" id="IPR015421">
    <property type="entry name" value="PyrdxlP-dep_Trfase_major"/>
</dbReference>
<comment type="caution">
    <text evidence="3">The sequence shown here is derived from an EMBL/GenBank/DDBJ whole genome shotgun (WGS) entry which is preliminary data.</text>
</comment>
<dbReference type="PANTHER" id="PTHR43686:SF1">
    <property type="entry name" value="AMINOTRAN_5 DOMAIN-CONTAINING PROTEIN"/>
    <property type="match status" value="1"/>
</dbReference>
<proteinExistence type="predicted"/>
<dbReference type="Proteomes" id="UP001431784">
    <property type="component" value="Unassembled WGS sequence"/>
</dbReference>
<dbReference type="InterPro" id="IPR015424">
    <property type="entry name" value="PyrdxlP-dep_Trfase"/>
</dbReference>
<dbReference type="Pfam" id="PF00266">
    <property type="entry name" value="Aminotran_5"/>
    <property type="match status" value="1"/>
</dbReference>
<feature type="domain" description="Aminotransferase class V" evidence="2">
    <location>
        <begin position="30"/>
        <end position="390"/>
    </location>
</feature>
<dbReference type="PANTHER" id="PTHR43686">
    <property type="entry name" value="SULFURTRANSFERASE-RELATED"/>
    <property type="match status" value="1"/>
</dbReference>
<evidence type="ECO:0000259" key="2">
    <source>
        <dbReference type="Pfam" id="PF00266"/>
    </source>
</evidence>
<dbReference type="InterPro" id="IPR015422">
    <property type="entry name" value="PyrdxlP-dep_Trfase_small"/>
</dbReference>
<organism evidence="3 4">
    <name type="scientific">Roseinatronobacter alkalisoli</name>
    <dbReference type="NCBI Taxonomy" id="3028235"/>
    <lineage>
        <taxon>Bacteria</taxon>
        <taxon>Pseudomonadati</taxon>
        <taxon>Pseudomonadota</taxon>
        <taxon>Alphaproteobacteria</taxon>
        <taxon>Rhodobacterales</taxon>
        <taxon>Paracoccaceae</taxon>
        <taxon>Roseinatronobacter</taxon>
    </lineage>
</organism>
<evidence type="ECO:0000256" key="1">
    <source>
        <dbReference type="ARBA" id="ARBA00022898"/>
    </source>
</evidence>
<reference evidence="3" key="1">
    <citation type="submission" date="2023-02" db="EMBL/GenBank/DDBJ databases">
        <title>Description of Roseinatronobacter alkalisoli sp. nov., an alkaliphilic bacerium isolated from soda soil.</title>
        <authorList>
            <person name="Wei W."/>
        </authorList>
    </citation>
    <scope>NUCLEOTIDE SEQUENCE</scope>
    <source>
        <strain evidence="3">HJB301</strain>
    </source>
</reference>